<name>A0A1R0KR35_9PSEU</name>
<dbReference type="InterPro" id="IPR006162">
    <property type="entry name" value="Ppantetheine_attach_site"/>
</dbReference>
<dbReference type="InterPro" id="IPR025110">
    <property type="entry name" value="AMP-bd_C"/>
</dbReference>
<keyword evidence="5" id="KW-1185">Reference proteome</keyword>
<evidence type="ECO:0000256" key="2">
    <source>
        <dbReference type="ARBA" id="ARBA00022553"/>
    </source>
</evidence>
<dbReference type="InterPro" id="IPR042099">
    <property type="entry name" value="ANL_N_sf"/>
</dbReference>
<dbReference type="SMART" id="SM00823">
    <property type="entry name" value="PKS_PP"/>
    <property type="match status" value="1"/>
</dbReference>
<dbReference type="PANTHER" id="PTHR45527:SF1">
    <property type="entry name" value="FATTY ACID SYNTHASE"/>
    <property type="match status" value="1"/>
</dbReference>
<dbReference type="NCBIfam" id="TIGR01733">
    <property type="entry name" value="AA-adenyl-dom"/>
    <property type="match status" value="1"/>
</dbReference>
<keyword evidence="2" id="KW-0597">Phosphoprotein</keyword>
<evidence type="ECO:0000313" key="4">
    <source>
        <dbReference type="EMBL" id="OLZ50121.1"/>
    </source>
</evidence>
<dbReference type="Proteomes" id="UP000187486">
    <property type="component" value="Unassembled WGS sequence"/>
</dbReference>
<dbReference type="FunFam" id="3.40.50.980:FF:000002">
    <property type="entry name" value="Enterobactin synthetase component F"/>
    <property type="match status" value="1"/>
</dbReference>
<dbReference type="GO" id="GO:0043041">
    <property type="term" value="P:amino acid activation for nonribosomal peptide biosynthetic process"/>
    <property type="evidence" value="ECO:0007669"/>
    <property type="project" value="TreeGrafter"/>
</dbReference>
<dbReference type="STRING" id="76021.BS329_20515"/>
<dbReference type="Pfam" id="PF13193">
    <property type="entry name" value="AMP-binding_C"/>
    <property type="match status" value="1"/>
</dbReference>
<dbReference type="EMBL" id="MQUQ01000011">
    <property type="protein sequence ID" value="OLZ50121.1"/>
    <property type="molecule type" value="Genomic_DNA"/>
</dbReference>
<protein>
    <recommendedName>
        <fullName evidence="3">Carrier domain-containing protein</fullName>
    </recommendedName>
</protein>
<dbReference type="GO" id="GO:0044550">
    <property type="term" value="P:secondary metabolite biosynthetic process"/>
    <property type="evidence" value="ECO:0007669"/>
    <property type="project" value="TreeGrafter"/>
</dbReference>
<evidence type="ECO:0000256" key="1">
    <source>
        <dbReference type="ARBA" id="ARBA00022450"/>
    </source>
</evidence>
<dbReference type="InterPro" id="IPR009081">
    <property type="entry name" value="PP-bd_ACP"/>
</dbReference>
<dbReference type="GO" id="GO:0031177">
    <property type="term" value="F:phosphopantetheine binding"/>
    <property type="evidence" value="ECO:0007669"/>
    <property type="project" value="InterPro"/>
</dbReference>
<dbReference type="FunFam" id="3.40.50.12780:FF:000012">
    <property type="entry name" value="Non-ribosomal peptide synthetase"/>
    <property type="match status" value="1"/>
</dbReference>
<gene>
    <name evidence="4" type="ORF">BS329_20515</name>
</gene>
<feature type="domain" description="Carrier" evidence="3">
    <location>
        <begin position="486"/>
        <end position="560"/>
    </location>
</feature>
<dbReference type="InterPro" id="IPR010071">
    <property type="entry name" value="AA_adenyl_dom"/>
</dbReference>
<proteinExistence type="predicted"/>
<dbReference type="InterPro" id="IPR045851">
    <property type="entry name" value="AMP-bd_C_sf"/>
</dbReference>
<dbReference type="AlphaFoldDB" id="A0A1R0KR35"/>
<dbReference type="SUPFAM" id="SSF56801">
    <property type="entry name" value="Acetyl-CoA synthetase-like"/>
    <property type="match status" value="1"/>
</dbReference>
<evidence type="ECO:0000259" key="3">
    <source>
        <dbReference type="PROSITE" id="PS50075"/>
    </source>
</evidence>
<dbReference type="Gene3D" id="3.30.300.30">
    <property type="match status" value="1"/>
</dbReference>
<dbReference type="Gene3D" id="3.40.50.12780">
    <property type="entry name" value="N-terminal domain of ligase-like"/>
    <property type="match status" value="1"/>
</dbReference>
<dbReference type="PROSITE" id="PS00455">
    <property type="entry name" value="AMP_BINDING"/>
    <property type="match status" value="1"/>
</dbReference>
<dbReference type="CDD" id="cd17643">
    <property type="entry name" value="A_NRPS_Cytc1-like"/>
    <property type="match status" value="1"/>
</dbReference>
<dbReference type="InterPro" id="IPR000873">
    <property type="entry name" value="AMP-dep_synth/lig_dom"/>
</dbReference>
<reference evidence="4 5" key="1">
    <citation type="submission" date="2016-01" db="EMBL/GenBank/DDBJ databases">
        <title>Amycolatopsis coloradensis genome sequencing and assembly.</title>
        <authorList>
            <person name="Mayilraj S."/>
        </authorList>
    </citation>
    <scope>NUCLEOTIDE SEQUENCE [LARGE SCALE GENOMIC DNA]</scope>
    <source>
        <strain evidence="4 5">DSM 44225</strain>
    </source>
</reference>
<dbReference type="GO" id="GO:0005829">
    <property type="term" value="C:cytosol"/>
    <property type="evidence" value="ECO:0007669"/>
    <property type="project" value="TreeGrafter"/>
</dbReference>
<keyword evidence="1" id="KW-0596">Phosphopantetheine</keyword>
<comment type="caution">
    <text evidence="4">The sequence shown here is derived from an EMBL/GenBank/DDBJ whole genome shotgun (WGS) entry which is preliminary data.</text>
</comment>
<dbReference type="PROSITE" id="PS50075">
    <property type="entry name" value="CARRIER"/>
    <property type="match status" value="1"/>
</dbReference>
<organism evidence="4 5">
    <name type="scientific">Amycolatopsis coloradensis</name>
    <dbReference type="NCBI Taxonomy" id="76021"/>
    <lineage>
        <taxon>Bacteria</taxon>
        <taxon>Bacillati</taxon>
        <taxon>Actinomycetota</taxon>
        <taxon>Actinomycetes</taxon>
        <taxon>Pseudonocardiales</taxon>
        <taxon>Pseudonocardiaceae</taxon>
        <taxon>Amycolatopsis</taxon>
    </lineage>
</organism>
<sequence length="560" mass="60034">MHALVAEQAGRRPNATAVTFGEQELTYAELNTAADELAVRLRAAGVGRGARVGVSLSRDLSLITTLLGVMKAGASYVPLDPSYPSQRIEHMITDSGVAVVVTESDGKPALTVHDDAPKGVAGEVAAEDHAYVIYTSGSTGRPKGVGVRHRNVAALLTATKDFQFDTEDVWTFFHSYAFDFSVWEIWGCLTSGGRLVIVPQEIARDPQEFHRLLDEQRVTVLNQTPSAFAQLLSATGDRDLAVRLLVFGGEQLDSRMLLPWLDARPEDRCRVVNMYGITETTVHCTWTTVTRRAALAGSKSVGVAIPGWSLRVVDPKGRRVPPGVAGEIVVGGAGVADGYLGRPELTAERFPSGPDGARLYRSGDRGRLLANGELEHLGRLDDQVKVRGHRIELGEIKAALLADPAVLAATVLVNRRGDAGDVHLDAYVVGPEAEPTALRDRLTSSLPAYMLPSTITPVPELPLTGNGKLDTTRLPAPIRPVRRAVEHEAGETGRLGQIWAQVLGGPVGLDDNLFLVGGNSLLAARIAAEIRRESLGDVSVQQVYRHPTIRALAGMLGTKS</sequence>
<dbReference type="PROSITE" id="PS00012">
    <property type="entry name" value="PHOSPHOPANTETHEINE"/>
    <property type="match status" value="1"/>
</dbReference>
<dbReference type="SUPFAM" id="SSF47336">
    <property type="entry name" value="ACP-like"/>
    <property type="match status" value="1"/>
</dbReference>
<evidence type="ECO:0000313" key="5">
    <source>
        <dbReference type="Proteomes" id="UP000187486"/>
    </source>
</evidence>
<dbReference type="InterPro" id="IPR036736">
    <property type="entry name" value="ACP-like_sf"/>
</dbReference>
<dbReference type="Gene3D" id="1.10.1200.10">
    <property type="entry name" value="ACP-like"/>
    <property type="match status" value="1"/>
</dbReference>
<dbReference type="InterPro" id="IPR020845">
    <property type="entry name" value="AMP-binding_CS"/>
</dbReference>
<dbReference type="Pfam" id="PF00501">
    <property type="entry name" value="AMP-binding"/>
    <property type="match status" value="1"/>
</dbReference>
<dbReference type="PANTHER" id="PTHR45527">
    <property type="entry name" value="NONRIBOSOMAL PEPTIDE SYNTHETASE"/>
    <property type="match status" value="1"/>
</dbReference>
<dbReference type="InterPro" id="IPR020806">
    <property type="entry name" value="PKS_PP-bd"/>
</dbReference>
<dbReference type="Pfam" id="PF00550">
    <property type="entry name" value="PP-binding"/>
    <property type="match status" value="1"/>
</dbReference>
<accession>A0A1R0KR35</accession>